<evidence type="ECO:0000313" key="1">
    <source>
        <dbReference type="EMBL" id="MBK1865695.1"/>
    </source>
</evidence>
<sequence>MVTITPEVAADFPAREALLDRAFGKAERRRKTSERLRENRVPAEGLAFAARNRRGRLVGTLRLWDITAGSAGPALLLGPLAVDSAYQKRGIGGKLMRHALAQAHKLGHRVVLLVGDAPYYGRFGFSRDAVVGLSLPGPVDPDRFLGLELEAGALEGSKGVIAASGRMIPLPAEEAARQTA</sequence>
<keyword evidence="2" id="KW-1185">Reference proteome</keyword>
<name>A0ACC5QZB0_9HYPH</name>
<accession>A0ACC5QZB0</accession>
<evidence type="ECO:0000313" key="2">
    <source>
        <dbReference type="Proteomes" id="UP000616151"/>
    </source>
</evidence>
<reference evidence="1" key="1">
    <citation type="submission" date="2021-01" db="EMBL/GenBank/DDBJ databases">
        <authorList>
            <person name="Sun Q."/>
        </authorList>
    </citation>
    <scope>NUCLEOTIDE SEQUENCE</scope>
    <source>
        <strain evidence="1">YIM B02566</strain>
    </source>
</reference>
<dbReference type="Proteomes" id="UP000616151">
    <property type="component" value="Unassembled WGS sequence"/>
</dbReference>
<proteinExistence type="predicted"/>
<protein>
    <submittedName>
        <fullName evidence="1">N-acetyltransferase</fullName>
    </submittedName>
</protein>
<gene>
    <name evidence="1" type="ORF">JHL16_04975</name>
</gene>
<dbReference type="EMBL" id="JAENHL010000006">
    <property type="protein sequence ID" value="MBK1865695.1"/>
    <property type="molecule type" value="Genomic_DNA"/>
</dbReference>
<comment type="caution">
    <text evidence="1">The sequence shown here is derived from an EMBL/GenBank/DDBJ whole genome shotgun (WGS) entry which is preliminary data.</text>
</comment>
<organism evidence="1 2">
    <name type="scientific">Taklimakanibacter albus</name>
    <dbReference type="NCBI Taxonomy" id="2800327"/>
    <lineage>
        <taxon>Bacteria</taxon>
        <taxon>Pseudomonadati</taxon>
        <taxon>Pseudomonadota</taxon>
        <taxon>Alphaproteobacteria</taxon>
        <taxon>Hyphomicrobiales</taxon>
        <taxon>Aestuariivirgaceae</taxon>
        <taxon>Taklimakanibacter</taxon>
    </lineage>
</organism>